<accession>A0A263CWU6</accession>
<keyword evidence="2" id="KW-1185">Reference proteome</keyword>
<dbReference type="RefSeq" id="WP_094866367.1">
    <property type="nucleotide sequence ID" value="NZ_NKYE01000032.1"/>
</dbReference>
<proteinExistence type="predicted"/>
<dbReference type="AlphaFoldDB" id="A0A263CWU6"/>
<dbReference type="InParanoid" id="A0A263CWU6"/>
<evidence type="ECO:0000313" key="2">
    <source>
        <dbReference type="Proteomes" id="UP000242444"/>
    </source>
</evidence>
<gene>
    <name evidence="1" type="ORF">CFN78_28195</name>
</gene>
<dbReference type="Proteomes" id="UP000242444">
    <property type="component" value="Unassembled WGS sequence"/>
</dbReference>
<organism evidence="1 2">
    <name type="scientific">Amycolatopsis antarctica</name>
    <dbReference type="NCBI Taxonomy" id="1854586"/>
    <lineage>
        <taxon>Bacteria</taxon>
        <taxon>Bacillati</taxon>
        <taxon>Actinomycetota</taxon>
        <taxon>Actinomycetes</taxon>
        <taxon>Pseudonocardiales</taxon>
        <taxon>Pseudonocardiaceae</taxon>
        <taxon>Amycolatopsis</taxon>
    </lineage>
</organism>
<name>A0A263CWU6_9PSEU</name>
<protein>
    <submittedName>
        <fullName evidence="1">Uncharacterized protein</fullName>
    </submittedName>
</protein>
<sequence length="70" mass="7230">MISIGQICTTWTPVLDLPGGETVAAGSWVSHGEAEAWGLSLHAAGHARLRAVIPLITPDDVTAVLQGGTR</sequence>
<comment type="caution">
    <text evidence="1">The sequence shown here is derived from an EMBL/GenBank/DDBJ whole genome shotgun (WGS) entry which is preliminary data.</text>
</comment>
<evidence type="ECO:0000313" key="1">
    <source>
        <dbReference type="EMBL" id="OZM69907.1"/>
    </source>
</evidence>
<dbReference type="EMBL" id="NKYE01000032">
    <property type="protein sequence ID" value="OZM69907.1"/>
    <property type="molecule type" value="Genomic_DNA"/>
</dbReference>
<reference evidence="1 2" key="1">
    <citation type="submission" date="2017-07" db="EMBL/GenBank/DDBJ databases">
        <title>Amycolatopsis antarcticus sp. nov., isolated from the surface of an Antarcticus brown macroalga.</title>
        <authorList>
            <person name="Wang J."/>
            <person name="Leiva S."/>
            <person name="Huang J."/>
            <person name="Huang Y."/>
        </authorList>
    </citation>
    <scope>NUCLEOTIDE SEQUENCE [LARGE SCALE GENOMIC DNA]</scope>
    <source>
        <strain evidence="1 2">AU-G6</strain>
    </source>
</reference>